<name>A0ACD5W5U2_AVESA</name>
<protein>
    <submittedName>
        <fullName evidence="1">Uncharacterized protein</fullName>
    </submittedName>
</protein>
<dbReference type="EnsemblPlants" id="AVESA.00010b.r2.4AG0574700.2">
    <property type="protein sequence ID" value="AVESA.00010b.r2.4AG0574700.2.CDS"/>
    <property type="gene ID" value="AVESA.00010b.r2.4AG0574700"/>
</dbReference>
<evidence type="ECO:0000313" key="2">
    <source>
        <dbReference type="Proteomes" id="UP001732700"/>
    </source>
</evidence>
<dbReference type="Proteomes" id="UP001732700">
    <property type="component" value="Chromosome 4A"/>
</dbReference>
<sequence>MFSDGRVKIGVKLQKQRASVPAFGEWDEMKAAGVLPDYSLDFTKIRAARMQRKSLPSVWSSVSSAPEVVGGGSNDDDDERNNVKKQPEHGNDDDRCRHHHHRRQHSDGTDLRRPLRPDRATEPPKGRSKVKGYLFGCVGRW</sequence>
<reference evidence="1" key="1">
    <citation type="submission" date="2021-05" db="EMBL/GenBank/DDBJ databases">
        <authorList>
            <person name="Scholz U."/>
            <person name="Mascher M."/>
            <person name="Fiebig A."/>
        </authorList>
    </citation>
    <scope>NUCLEOTIDE SEQUENCE [LARGE SCALE GENOMIC DNA]</scope>
</reference>
<evidence type="ECO:0000313" key="1">
    <source>
        <dbReference type="EnsemblPlants" id="AVESA.00010b.r2.4AG0574700.2.CDS"/>
    </source>
</evidence>
<keyword evidence="2" id="KW-1185">Reference proteome</keyword>
<accession>A0ACD5W5U2</accession>
<reference evidence="1" key="2">
    <citation type="submission" date="2025-09" db="UniProtKB">
        <authorList>
            <consortium name="EnsemblPlants"/>
        </authorList>
    </citation>
    <scope>IDENTIFICATION</scope>
</reference>
<proteinExistence type="predicted"/>
<organism evidence="1 2">
    <name type="scientific">Avena sativa</name>
    <name type="common">Oat</name>
    <dbReference type="NCBI Taxonomy" id="4498"/>
    <lineage>
        <taxon>Eukaryota</taxon>
        <taxon>Viridiplantae</taxon>
        <taxon>Streptophyta</taxon>
        <taxon>Embryophyta</taxon>
        <taxon>Tracheophyta</taxon>
        <taxon>Spermatophyta</taxon>
        <taxon>Magnoliopsida</taxon>
        <taxon>Liliopsida</taxon>
        <taxon>Poales</taxon>
        <taxon>Poaceae</taxon>
        <taxon>BOP clade</taxon>
        <taxon>Pooideae</taxon>
        <taxon>Poodae</taxon>
        <taxon>Poeae</taxon>
        <taxon>Poeae Chloroplast Group 1 (Aveneae type)</taxon>
        <taxon>Aveninae</taxon>
        <taxon>Avena</taxon>
    </lineage>
</organism>